<name>A0A0S2M1Z5_9MICC</name>
<proteinExistence type="predicted"/>
<dbReference type="AlphaFoldDB" id="A0A0S2M1Z5"/>
<reference evidence="2" key="1">
    <citation type="submission" date="2015-11" db="EMBL/GenBank/DDBJ databases">
        <authorList>
            <person name="Kumar R."/>
            <person name="Singh D."/>
            <person name="Swarnkar M.K."/>
            <person name="Singh A.K."/>
            <person name="Kumar S."/>
        </authorList>
    </citation>
    <scope>NUCLEOTIDE SEQUENCE [LARGE SCALE GENOMIC DNA]</scope>
    <source>
        <strain evidence="2">ERGS4:06</strain>
    </source>
</reference>
<protein>
    <submittedName>
        <fullName evidence="1">Uncharacterized protein</fullName>
    </submittedName>
</protein>
<sequence>MWRPNKERSKLPWILVLSVLSVAAQIRVAMRLAGHVRPRAAIVTWAVQPVAVVLHESMLTARMGKW</sequence>
<accession>A0A0S2M1Z5</accession>
<organism evidence="1 2">
    <name type="scientific">Arthrobacter alpinus</name>
    <dbReference type="NCBI Taxonomy" id="656366"/>
    <lineage>
        <taxon>Bacteria</taxon>
        <taxon>Bacillati</taxon>
        <taxon>Actinomycetota</taxon>
        <taxon>Actinomycetes</taxon>
        <taxon>Micrococcales</taxon>
        <taxon>Micrococcaceae</taxon>
        <taxon>Arthrobacter</taxon>
    </lineage>
</organism>
<gene>
    <name evidence="1" type="ORF">AS189_14820</name>
</gene>
<evidence type="ECO:0000313" key="1">
    <source>
        <dbReference type="EMBL" id="ALO67528.1"/>
    </source>
</evidence>
<evidence type="ECO:0000313" key="2">
    <source>
        <dbReference type="Proteomes" id="UP000059574"/>
    </source>
</evidence>
<reference evidence="1 2" key="2">
    <citation type="journal article" date="2016" name="J. Biotechnol.">
        <title>Complete genome sequence of Arthrobacter alpinus ERGS4:06, a yellow pigmented bacterium tolerant to cold and radiations isolated from Sikkim Himalaya.</title>
        <authorList>
            <person name="Kumar R."/>
            <person name="Singh D."/>
            <person name="Swarnkar M.K."/>
            <person name="Singh A.K."/>
            <person name="Kumar S."/>
        </authorList>
    </citation>
    <scope>NUCLEOTIDE SEQUENCE [LARGE SCALE GENOMIC DNA]</scope>
    <source>
        <strain evidence="1 2">ERGS4:06</strain>
    </source>
</reference>
<dbReference type="EMBL" id="CP013200">
    <property type="protein sequence ID" value="ALO67528.1"/>
    <property type="molecule type" value="Genomic_DNA"/>
</dbReference>
<dbReference type="Proteomes" id="UP000059574">
    <property type="component" value="Chromosome"/>
</dbReference>